<evidence type="ECO:0000256" key="1">
    <source>
        <dbReference type="ARBA" id="ARBA00022723"/>
    </source>
</evidence>
<feature type="domain" description="RING-type" evidence="9">
    <location>
        <begin position="416"/>
        <end position="461"/>
    </location>
</feature>
<name>A0A6C0LD24_9ZZZZ</name>
<dbReference type="InterPro" id="IPR001650">
    <property type="entry name" value="Helicase_C-like"/>
</dbReference>
<dbReference type="GO" id="GO:0008094">
    <property type="term" value="F:ATP-dependent activity, acting on DNA"/>
    <property type="evidence" value="ECO:0007669"/>
    <property type="project" value="TreeGrafter"/>
</dbReference>
<proteinExistence type="predicted"/>
<keyword evidence="2" id="KW-0547">Nucleotide-binding</keyword>
<evidence type="ECO:0000256" key="5">
    <source>
        <dbReference type="ARBA" id="ARBA00022806"/>
    </source>
</evidence>
<dbReference type="GO" id="GO:0006281">
    <property type="term" value="P:DNA repair"/>
    <property type="evidence" value="ECO:0007669"/>
    <property type="project" value="TreeGrafter"/>
</dbReference>
<feature type="domain" description="Helicase ATP-binding" evidence="10">
    <location>
        <begin position="58"/>
        <end position="271"/>
    </location>
</feature>
<evidence type="ECO:0000256" key="8">
    <source>
        <dbReference type="SAM" id="Coils"/>
    </source>
</evidence>
<dbReference type="SMART" id="SM00184">
    <property type="entry name" value="RING"/>
    <property type="match status" value="1"/>
</dbReference>
<keyword evidence="4" id="KW-0378">Hydrolase</keyword>
<dbReference type="InterPro" id="IPR018957">
    <property type="entry name" value="Znf_C3HC4_RING-type"/>
</dbReference>
<dbReference type="PROSITE" id="PS51194">
    <property type="entry name" value="HELICASE_CTER"/>
    <property type="match status" value="1"/>
</dbReference>
<dbReference type="Gene3D" id="3.30.40.10">
    <property type="entry name" value="Zinc/RING finger domain, C3HC4 (zinc finger)"/>
    <property type="match status" value="1"/>
</dbReference>
<evidence type="ECO:0000256" key="2">
    <source>
        <dbReference type="ARBA" id="ARBA00022741"/>
    </source>
</evidence>
<sequence>MSNDYYNYDSVIYNIELDNESPRCAQPVKIKKQLKPHQLACLYKAIMMENHRKIRYSTGEEIESNIGILGDIVGYGKTLIALSIVAHNNLDNIQVNNEKIISYHSSKAYNYFKLSSKNKNIASLNKIINSTLIVVPRGPVYVQWERTLRESTNLKYLAIENLNFINKHMPKYDTDRDEIIDYFNQYDVILIKNTTLSILFKYYDTHYFSLYKDQKHSSYIYKWKRVIVDECHDIINKIEGLSYLYIWLISGTYLNICDRVYSSSVSLHHNMREFIKEEYLNFMLVKCNKEFVKESFDIPPIVETFYLCKMSKYLKVIKNYINQNVLEKINANDISGAIKELGGKNETETGIANLICADMNKAIQNKYKEKDYITLLDIADDVKANKLKMIEQELISLNEKLKDLTERISEIESKTCAICLDNITHPIILDCTHIFCGSCIINLLNNRGMTGDNIKRCPNCRKEITSTDNLTAIVPEKKEEAVKLSNKDSIGKGILSKEDTLIELILNNRAGKFIVFSRVDAAFSKITEILTANNITHACLKGNTNQMMNILNNFKYGNTNVILLTTQYAGSGIDISVATDVIILHSMDADKQQAIGRAQRVGRIAPLKVHNLCYEHELSQNENLVINN</sequence>
<accession>A0A6C0LD24</accession>
<dbReference type="InterPro" id="IPR017907">
    <property type="entry name" value="Znf_RING_CS"/>
</dbReference>
<dbReference type="GO" id="GO:0004386">
    <property type="term" value="F:helicase activity"/>
    <property type="evidence" value="ECO:0007669"/>
    <property type="project" value="UniProtKB-KW"/>
</dbReference>
<evidence type="ECO:0000259" key="10">
    <source>
        <dbReference type="PROSITE" id="PS51192"/>
    </source>
</evidence>
<evidence type="ECO:0000259" key="11">
    <source>
        <dbReference type="PROSITE" id="PS51194"/>
    </source>
</evidence>
<keyword evidence="8" id="KW-0175">Coiled coil</keyword>
<evidence type="ECO:0000256" key="7">
    <source>
        <dbReference type="ARBA" id="ARBA00022840"/>
    </source>
</evidence>
<dbReference type="SUPFAM" id="SSF57850">
    <property type="entry name" value="RING/U-box"/>
    <property type="match status" value="1"/>
</dbReference>
<dbReference type="Gene3D" id="3.40.50.300">
    <property type="entry name" value="P-loop containing nucleotide triphosphate hydrolases"/>
    <property type="match status" value="2"/>
</dbReference>
<dbReference type="PANTHER" id="PTHR45626">
    <property type="entry name" value="TRANSCRIPTION TERMINATION FACTOR 2-RELATED"/>
    <property type="match status" value="1"/>
</dbReference>
<dbReference type="SMART" id="SM00487">
    <property type="entry name" value="DEXDc"/>
    <property type="match status" value="1"/>
</dbReference>
<dbReference type="SMART" id="SM00490">
    <property type="entry name" value="HELICc"/>
    <property type="match status" value="1"/>
</dbReference>
<protein>
    <recommendedName>
        <fullName evidence="13">RING-type domain-containing protein</fullName>
    </recommendedName>
</protein>
<evidence type="ECO:0000256" key="6">
    <source>
        <dbReference type="ARBA" id="ARBA00022833"/>
    </source>
</evidence>
<keyword evidence="7" id="KW-0067">ATP-binding</keyword>
<dbReference type="GO" id="GO:0016787">
    <property type="term" value="F:hydrolase activity"/>
    <property type="evidence" value="ECO:0007669"/>
    <property type="project" value="UniProtKB-KW"/>
</dbReference>
<dbReference type="SUPFAM" id="SSF52540">
    <property type="entry name" value="P-loop containing nucleoside triphosphate hydrolases"/>
    <property type="match status" value="2"/>
</dbReference>
<dbReference type="GO" id="GO:0008270">
    <property type="term" value="F:zinc ion binding"/>
    <property type="evidence" value="ECO:0007669"/>
    <property type="project" value="UniProtKB-KW"/>
</dbReference>
<keyword evidence="6" id="KW-0862">Zinc</keyword>
<keyword evidence="1" id="KW-0479">Metal-binding</keyword>
<evidence type="ECO:0000256" key="4">
    <source>
        <dbReference type="ARBA" id="ARBA00022801"/>
    </source>
</evidence>
<evidence type="ECO:0008006" key="13">
    <source>
        <dbReference type="Google" id="ProtNLM"/>
    </source>
</evidence>
<reference evidence="12" key="1">
    <citation type="journal article" date="2020" name="Nature">
        <title>Giant virus diversity and host interactions through global metagenomics.</title>
        <authorList>
            <person name="Schulz F."/>
            <person name="Roux S."/>
            <person name="Paez-Espino D."/>
            <person name="Jungbluth S."/>
            <person name="Walsh D.A."/>
            <person name="Denef V.J."/>
            <person name="McMahon K.D."/>
            <person name="Konstantinidis K.T."/>
            <person name="Eloe-Fadrosh E.A."/>
            <person name="Kyrpides N.C."/>
            <person name="Woyke T."/>
        </authorList>
    </citation>
    <scope>NUCLEOTIDE SEQUENCE</scope>
    <source>
        <strain evidence="12">GVMAG-M-3300027769-26</strain>
    </source>
</reference>
<dbReference type="Pfam" id="PF00176">
    <property type="entry name" value="SNF2-rel_dom"/>
    <property type="match status" value="1"/>
</dbReference>
<keyword evidence="3" id="KW-0863">Zinc-finger</keyword>
<feature type="domain" description="Helicase C-terminal" evidence="11">
    <location>
        <begin position="497"/>
        <end position="628"/>
    </location>
</feature>
<dbReference type="PROSITE" id="PS51192">
    <property type="entry name" value="HELICASE_ATP_BIND_1"/>
    <property type="match status" value="1"/>
</dbReference>
<dbReference type="PROSITE" id="PS00518">
    <property type="entry name" value="ZF_RING_1"/>
    <property type="match status" value="1"/>
</dbReference>
<feature type="coiled-coil region" evidence="8">
    <location>
        <begin position="387"/>
        <end position="414"/>
    </location>
</feature>
<dbReference type="InterPro" id="IPR050628">
    <property type="entry name" value="SNF2_RAD54_helicase_TF"/>
</dbReference>
<dbReference type="GO" id="GO:0005634">
    <property type="term" value="C:nucleus"/>
    <property type="evidence" value="ECO:0007669"/>
    <property type="project" value="TreeGrafter"/>
</dbReference>
<keyword evidence="5" id="KW-0347">Helicase</keyword>
<organism evidence="12">
    <name type="scientific">viral metagenome</name>
    <dbReference type="NCBI Taxonomy" id="1070528"/>
    <lineage>
        <taxon>unclassified sequences</taxon>
        <taxon>metagenomes</taxon>
        <taxon>organismal metagenomes</taxon>
    </lineage>
</organism>
<dbReference type="InterPro" id="IPR000330">
    <property type="entry name" value="SNF2_N"/>
</dbReference>
<dbReference type="GO" id="GO:0005524">
    <property type="term" value="F:ATP binding"/>
    <property type="evidence" value="ECO:0007669"/>
    <property type="project" value="UniProtKB-KW"/>
</dbReference>
<dbReference type="AlphaFoldDB" id="A0A6C0LD24"/>
<dbReference type="PROSITE" id="PS50089">
    <property type="entry name" value="ZF_RING_2"/>
    <property type="match status" value="1"/>
</dbReference>
<dbReference type="InterPro" id="IPR001841">
    <property type="entry name" value="Znf_RING"/>
</dbReference>
<dbReference type="Pfam" id="PF00097">
    <property type="entry name" value="zf-C3HC4"/>
    <property type="match status" value="1"/>
</dbReference>
<evidence type="ECO:0000256" key="3">
    <source>
        <dbReference type="ARBA" id="ARBA00022771"/>
    </source>
</evidence>
<dbReference type="InterPro" id="IPR013083">
    <property type="entry name" value="Znf_RING/FYVE/PHD"/>
</dbReference>
<dbReference type="EMBL" id="MN740459">
    <property type="protein sequence ID" value="QHU27571.1"/>
    <property type="molecule type" value="Genomic_DNA"/>
</dbReference>
<evidence type="ECO:0000259" key="9">
    <source>
        <dbReference type="PROSITE" id="PS50089"/>
    </source>
</evidence>
<dbReference type="Pfam" id="PF00271">
    <property type="entry name" value="Helicase_C"/>
    <property type="match status" value="1"/>
</dbReference>
<dbReference type="InterPro" id="IPR014001">
    <property type="entry name" value="Helicase_ATP-bd"/>
</dbReference>
<evidence type="ECO:0000313" key="12">
    <source>
        <dbReference type="EMBL" id="QHU27571.1"/>
    </source>
</evidence>
<dbReference type="InterPro" id="IPR027417">
    <property type="entry name" value="P-loop_NTPase"/>
</dbReference>